<dbReference type="KEGG" id="mmec:FIU01_10015"/>
<sequence length="290" mass="31819">MQFIPKIVCGLALCCLSFSIYADILPEAEVGIKIPLVKKPTTRPMSVAYLPSNQHYYIADGGLAPMGSEFEAPISKSEVHAFSADGKYLNSAKPGFDNRSLYFNPNSGKLETITYNISSAVGFLPNTGIFSLAVNDRGEILDTSADISQFNPAFGDAGTMPSYDPVTKLYYAKQDRGNLVFVVDAKQREKMQEIKLDFTKAQVAHDDVSDHYIAFTGVAGNELALLDVDHKAVLIFDLNGQFVGKSALPATMKLRSQNHFNGLGYSNGMMFVYHEPEGEFGTYYGFKVVK</sequence>
<accession>A0A5B8CU50</accession>
<feature type="signal peptide" evidence="1">
    <location>
        <begin position="1"/>
        <end position="22"/>
    </location>
</feature>
<feature type="chain" id="PRO_5022810724" description="Prolyl-tRNA synthetase" evidence="1">
    <location>
        <begin position="23"/>
        <end position="290"/>
    </location>
</feature>
<organism evidence="2 3">
    <name type="scientific">Methylophilus medardicus</name>
    <dbReference type="NCBI Taxonomy" id="2588534"/>
    <lineage>
        <taxon>Bacteria</taxon>
        <taxon>Pseudomonadati</taxon>
        <taxon>Pseudomonadota</taxon>
        <taxon>Betaproteobacteria</taxon>
        <taxon>Nitrosomonadales</taxon>
        <taxon>Methylophilaceae</taxon>
        <taxon>Methylophilus</taxon>
    </lineage>
</organism>
<evidence type="ECO:0000313" key="2">
    <source>
        <dbReference type="EMBL" id="QDC44821.1"/>
    </source>
</evidence>
<dbReference type="InterPro" id="IPR011044">
    <property type="entry name" value="Quino_amine_DH_bsu"/>
</dbReference>
<reference evidence="3" key="1">
    <citation type="journal article" date="2019" name="ISME J.">
        <title>Evolution in action: habitat transition from sediment to the pelagial leads to genome streamlining in Methylophilaceae.</title>
        <authorList>
            <person name="Salcher M."/>
            <person name="Schaefle D."/>
            <person name="Kaspar M."/>
            <person name="Neuenschwander S.M."/>
            <person name="Ghai R."/>
        </authorList>
    </citation>
    <scope>NUCLEOTIDE SEQUENCE [LARGE SCALE GENOMIC DNA]</scope>
    <source>
        <strain evidence="3">MMS-M-51</strain>
    </source>
</reference>
<proteinExistence type="predicted"/>
<gene>
    <name evidence="2" type="ORF">FIU01_10015</name>
</gene>
<protein>
    <recommendedName>
        <fullName evidence="4">Prolyl-tRNA synthetase</fullName>
    </recommendedName>
</protein>
<dbReference type="SUPFAM" id="SSF50969">
    <property type="entry name" value="YVTN repeat-like/Quinoprotein amine dehydrogenase"/>
    <property type="match status" value="1"/>
</dbReference>
<dbReference type="AlphaFoldDB" id="A0A5B8CU50"/>
<name>A0A5B8CU50_9PROT</name>
<evidence type="ECO:0000313" key="3">
    <source>
        <dbReference type="Proteomes" id="UP000311008"/>
    </source>
</evidence>
<keyword evidence="1" id="KW-0732">Signal</keyword>
<dbReference type="Proteomes" id="UP000311008">
    <property type="component" value="Chromosome"/>
</dbReference>
<evidence type="ECO:0008006" key="4">
    <source>
        <dbReference type="Google" id="ProtNLM"/>
    </source>
</evidence>
<dbReference type="OrthoDB" id="8532973at2"/>
<dbReference type="EMBL" id="CP040946">
    <property type="protein sequence ID" value="QDC44821.1"/>
    <property type="molecule type" value="Genomic_DNA"/>
</dbReference>
<keyword evidence="3" id="KW-1185">Reference proteome</keyword>
<evidence type="ECO:0000256" key="1">
    <source>
        <dbReference type="SAM" id="SignalP"/>
    </source>
</evidence>
<dbReference type="RefSeq" id="WP_140004151.1">
    <property type="nucleotide sequence ID" value="NZ_CP040946.1"/>
</dbReference>